<name>A0A4R8MIT8_LEPME</name>
<protein>
    <submittedName>
        <fullName evidence="1">YaaC-like protein</fullName>
    </submittedName>
</protein>
<sequence length="351" mass="40986">MEIFSENPREKIWQMLDRFQYSSNIISHFEKHSLIYDSSLADSISGSIAQSREYFTAAANSSLQISPLLLYYGTTNLYYATYILVNGKLPSINSHGMKLFKPEKLNYIGDIIVKILNSETGAINIYTKLFESQNMAGNWSLIDFLRSIPELYEIFLECYKEEQSNLIPITITKKRDDTFEAFLIEALARVQYSDQFPNNIINFQKAYLSPQQSMDKKRIILRPKLNSIDIGVYSYTGQKYLQIAYSRNNLLLQMPLPILFLSSLYALGFLTRYNPEIWSNFNRTDLTGEKLVFENFTDLCQRLIPNYALNKIHSTNHQFTNSRQGIRDFQHSLRESDVKELIKEYFEENRE</sequence>
<dbReference type="STRING" id="1193051.LEP1GSC017_3990"/>
<dbReference type="Pfam" id="PF14175">
    <property type="entry name" value="YaaC"/>
    <property type="match status" value="1"/>
</dbReference>
<dbReference type="OrthoDB" id="2380109at2"/>
<dbReference type="AlphaFoldDB" id="A0A4R8MIT8"/>
<dbReference type="InterPro" id="IPR026988">
    <property type="entry name" value="YaaC-like"/>
</dbReference>
<proteinExistence type="predicted"/>
<keyword evidence="2" id="KW-1185">Reference proteome</keyword>
<dbReference type="EMBL" id="SORO01000007">
    <property type="protein sequence ID" value="TDY66388.1"/>
    <property type="molecule type" value="Genomic_DNA"/>
</dbReference>
<accession>A0A4R8MIT8</accession>
<dbReference type="Proteomes" id="UP000294684">
    <property type="component" value="Unassembled WGS sequence"/>
</dbReference>
<comment type="caution">
    <text evidence="1">The sequence shown here is derived from an EMBL/GenBank/DDBJ whole genome shotgun (WGS) entry which is preliminary data.</text>
</comment>
<dbReference type="RefSeq" id="WP_081581568.1">
    <property type="nucleotide sequence ID" value="NZ_SORO01000007.1"/>
</dbReference>
<gene>
    <name evidence="1" type="ORF">CLV96_3958</name>
</gene>
<organism evidence="1 2">
    <name type="scientific">Leptospira meyeri</name>
    <dbReference type="NCBI Taxonomy" id="29508"/>
    <lineage>
        <taxon>Bacteria</taxon>
        <taxon>Pseudomonadati</taxon>
        <taxon>Spirochaetota</taxon>
        <taxon>Spirochaetia</taxon>
        <taxon>Leptospirales</taxon>
        <taxon>Leptospiraceae</taxon>
        <taxon>Leptospira</taxon>
    </lineage>
</organism>
<dbReference type="GeneID" id="79829200"/>
<evidence type="ECO:0000313" key="1">
    <source>
        <dbReference type="EMBL" id="TDY66388.1"/>
    </source>
</evidence>
<reference evidence="1 2" key="1">
    <citation type="submission" date="2019-03" db="EMBL/GenBank/DDBJ databases">
        <title>Genomic Encyclopedia of Archaeal and Bacterial Type Strains, Phase II (KMG-II): from individual species to whole genera.</title>
        <authorList>
            <person name="Goeker M."/>
        </authorList>
    </citation>
    <scope>NUCLEOTIDE SEQUENCE [LARGE SCALE GENOMIC DNA]</scope>
    <source>
        <strain evidence="1 2">DSM 21537</strain>
    </source>
</reference>
<evidence type="ECO:0000313" key="2">
    <source>
        <dbReference type="Proteomes" id="UP000294684"/>
    </source>
</evidence>